<keyword evidence="2" id="KW-1185">Reference proteome</keyword>
<dbReference type="Proteomes" id="UP001174936">
    <property type="component" value="Unassembled WGS sequence"/>
</dbReference>
<evidence type="ECO:0000313" key="1">
    <source>
        <dbReference type="EMBL" id="KAK0645996.1"/>
    </source>
</evidence>
<dbReference type="EMBL" id="JAULSV010000004">
    <property type="protein sequence ID" value="KAK0645996.1"/>
    <property type="molecule type" value="Genomic_DNA"/>
</dbReference>
<gene>
    <name evidence="1" type="ORF">B0T16DRAFT_150943</name>
</gene>
<proteinExistence type="predicted"/>
<evidence type="ECO:0000313" key="2">
    <source>
        <dbReference type="Proteomes" id="UP001174936"/>
    </source>
</evidence>
<comment type="caution">
    <text evidence="1">The sequence shown here is derived from an EMBL/GenBank/DDBJ whole genome shotgun (WGS) entry which is preliminary data.</text>
</comment>
<dbReference type="AlphaFoldDB" id="A0AA40CP16"/>
<name>A0AA40CP16_9PEZI</name>
<reference evidence="1" key="1">
    <citation type="submission" date="2023-06" db="EMBL/GenBank/DDBJ databases">
        <title>Genome-scale phylogeny and comparative genomics of the fungal order Sordariales.</title>
        <authorList>
            <consortium name="Lawrence Berkeley National Laboratory"/>
            <person name="Hensen N."/>
            <person name="Bonometti L."/>
            <person name="Westerberg I."/>
            <person name="Brannstrom I.O."/>
            <person name="Guillou S."/>
            <person name="Cros-Aarteil S."/>
            <person name="Calhoun S."/>
            <person name="Haridas S."/>
            <person name="Kuo A."/>
            <person name="Mondo S."/>
            <person name="Pangilinan J."/>
            <person name="Riley R."/>
            <person name="Labutti K."/>
            <person name="Andreopoulos B."/>
            <person name="Lipzen A."/>
            <person name="Chen C."/>
            <person name="Yanf M."/>
            <person name="Daum C."/>
            <person name="Ng V."/>
            <person name="Clum A."/>
            <person name="Steindorff A."/>
            <person name="Ohm R."/>
            <person name="Martin F."/>
            <person name="Silar P."/>
            <person name="Natvig D."/>
            <person name="Lalanne C."/>
            <person name="Gautier V."/>
            <person name="Ament-Velasquez S.L."/>
            <person name="Kruys A."/>
            <person name="Hutchinson M.I."/>
            <person name="Powell A.J."/>
            <person name="Barry K."/>
            <person name="Miller A.N."/>
            <person name="Grigoriev I.V."/>
            <person name="Debuchy R."/>
            <person name="Gladieux P."/>
            <person name="Thoren M.H."/>
            <person name="Johannesson H."/>
        </authorList>
    </citation>
    <scope>NUCLEOTIDE SEQUENCE</scope>
    <source>
        <strain evidence="1">SMH2532-1</strain>
    </source>
</reference>
<organism evidence="1 2">
    <name type="scientific">Cercophora newfieldiana</name>
    <dbReference type="NCBI Taxonomy" id="92897"/>
    <lineage>
        <taxon>Eukaryota</taxon>
        <taxon>Fungi</taxon>
        <taxon>Dikarya</taxon>
        <taxon>Ascomycota</taxon>
        <taxon>Pezizomycotina</taxon>
        <taxon>Sordariomycetes</taxon>
        <taxon>Sordariomycetidae</taxon>
        <taxon>Sordariales</taxon>
        <taxon>Lasiosphaeriaceae</taxon>
        <taxon>Cercophora</taxon>
    </lineage>
</organism>
<sequence length="91" mass="10062">MALLRLTLSYCTGMCHSSHLQLLASPSLETLHATACMQCRDLNFISTAPAVYQLRNLRRRAPGAWKVVSQLAAKRLSQPFLLILTSSAPFC</sequence>
<protein>
    <submittedName>
        <fullName evidence="1">Uncharacterized protein</fullName>
    </submittedName>
</protein>
<accession>A0AA40CP16</accession>